<dbReference type="GO" id="GO:0006508">
    <property type="term" value="P:proteolysis"/>
    <property type="evidence" value="ECO:0007669"/>
    <property type="project" value="UniProtKB-KW"/>
</dbReference>
<evidence type="ECO:0000256" key="2">
    <source>
        <dbReference type="ARBA" id="ARBA00022741"/>
    </source>
</evidence>
<organism evidence="5 6">
    <name type="scientific">Durusdinium trenchii</name>
    <dbReference type="NCBI Taxonomy" id="1381693"/>
    <lineage>
        <taxon>Eukaryota</taxon>
        <taxon>Sar</taxon>
        <taxon>Alveolata</taxon>
        <taxon>Dinophyceae</taxon>
        <taxon>Suessiales</taxon>
        <taxon>Symbiodiniaceae</taxon>
        <taxon>Durusdinium</taxon>
    </lineage>
</organism>
<name>A0ABP0PNG9_9DINO</name>
<feature type="domain" description="Clp ATPase C-terminal" evidence="4">
    <location>
        <begin position="36"/>
        <end position="137"/>
    </location>
</feature>
<evidence type="ECO:0000259" key="4">
    <source>
        <dbReference type="SMART" id="SM01086"/>
    </source>
</evidence>
<keyword evidence="2" id="KW-0547">Nucleotide-binding</keyword>
<dbReference type="SUPFAM" id="SSF52540">
    <property type="entry name" value="P-loop containing nucleoside triphosphate hydrolases"/>
    <property type="match status" value="1"/>
</dbReference>
<keyword evidence="1" id="KW-0677">Repeat</keyword>
<proteinExistence type="predicted"/>
<dbReference type="GO" id="GO:0005524">
    <property type="term" value="F:ATP binding"/>
    <property type="evidence" value="ECO:0007669"/>
    <property type="project" value="UniProtKB-KW"/>
</dbReference>
<evidence type="ECO:0000256" key="3">
    <source>
        <dbReference type="ARBA" id="ARBA00022840"/>
    </source>
</evidence>
<dbReference type="Pfam" id="PF10431">
    <property type="entry name" value="ClpB_D2-small"/>
    <property type="match status" value="1"/>
</dbReference>
<dbReference type="InterPro" id="IPR027417">
    <property type="entry name" value="P-loop_NTPase"/>
</dbReference>
<keyword evidence="6" id="KW-1185">Reference proteome</keyword>
<dbReference type="PANTHER" id="PTHR11638:SF155">
    <property type="entry name" value="CHAPERONE PROTEIN CLPC1, CHLOROPLASTIC-LIKE"/>
    <property type="match status" value="1"/>
</dbReference>
<dbReference type="InterPro" id="IPR050130">
    <property type="entry name" value="ClpA_ClpB"/>
</dbReference>
<sequence>MGSYGDLRRAVQAQLQQKFRPEFLNRIDELLVFQALSETQLTQIVQLILGDAQSRAINAFEEAALQHGSPERLEITWTADLEQLVIAKGSNVSYGARPLRRAVQRLFEDPLAEFLVAGDLKSGGAVLVDVEDGQVVLRYDGRTLRPVCTAKEVAEMPKVMQSALNQAAPENSNVPVSAVSVS</sequence>
<evidence type="ECO:0000313" key="5">
    <source>
        <dbReference type="EMBL" id="CAK9077563.1"/>
    </source>
</evidence>
<gene>
    <name evidence="5" type="ORF">SCF082_LOCUS37184</name>
</gene>
<evidence type="ECO:0000256" key="1">
    <source>
        <dbReference type="ARBA" id="ARBA00022737"/>
    </source>
</evidence>
<dbReference type="EMBL" id="CAXAMM010037779">
    <property type="protein sequence ID" value="CAK9077563.1"/>
    <property type="molecule type" value="Genomic_DNA"/>
</dbReference>
<comment type="caution">
    <text evidence="5">The sequence shown here is derived from an EMBL/GenBank/DDBJ whole genome shotgun (WGS) entry which is preliminary data.</text>
</comment>
<dbReference type="Proteomes" id="UP001642464">
    <property type="component" value="Unassembled WGS sequence"/>
</dbReference>
<dbReference type="SMART" id="SM01086">
    <property type="entry name" value="ClpB_D2-small"/>
    <property type="match status" value="1"/>
</dbReference>
<evidence type="ECO:0000313" key="6">
    <source>
        <dbReference type="Proteomes" id="UP001642464"/>
    </source>
</evidence>
<reference evidence="5 6" key="1">
    <citation type="submission" date="2024-02" db="EMBL/GenBank/DDBJ databases">
        <authorList>
            <person name="Chen Y."/>
            <person name="Shah S."/>
            <person name="Dougan E. K."/>
            <person name="Thang M."/>
            <person name="Chan C."/>
        </authorList>
    </citation>
    <scope>NUCLEOTIDE SEQUENCE [LARGE SCALE GENOMIC DNA]</scope>
</reference>
<keyword evidence="3 5" id="KW-0067">ATP-binding</keyword>
<keyword evidence="5" id="KW-0378">Hydrolase</keyword>
<dbReference type="GO" id="GO:0008233">
    <property type="term" value="F:peptidase activity"/>
    <property type="evidence" value="ECO:0007669"/>
    <property type="project" value="UniProtKB-KW"/>
</dbReference>
<dbReference type="InterPro" id="IPR019489">
    <property type="entry name" value="Clp_ATPase_C"/>
</dbReference>
<protein>
    <submittedName>
        <fullName evidence="5">Chloroplastic (ATP-dependent Clp protease ATP-binding subunit ClpC homolog) (Casein lytic proteinase C)</fullName>
    </submittedName>
</protein>
<accession>A0ABP0PNG9</accession>
<dbReference type="Gene3D" id="1.10.8.60">
    <property type="match status" value="1"/>
</dbReference>
<dbReference type="PANTHER" id="PTHR11638">
    <property type="entry name" value="ATP-DEPENDENT CLP PROTEASE"/>
    <property type="match status" value="1"/>
</dbReference>
<keyword evidence="5" id="KW-0645">Protease</keyword>